<evidence type="ECO:0000259" key="2">
    <source>
        <dbReference type="Pfam" id="PF12660"/>
    </source>
</evidence>
<dbReference type="SUPFAM" id="SSF50978">
    <property type="entry name" value="WD40 repeat-like"/>
    <property type="match status" value="1"/>
</dbReference>
<feature type="domain" description="Transcription factor IIIC 90kDa subunit N-terminal" evidence="1">
    <location>
        <begin position="26"/>
        <end position="408"/>
    </location>
</feature>
<organism evidence="3 4">
    <name type="scientific">Cristinia sonorae</name>
    <dbReference type="NCBI Taxonomy" id="1940300"/>
    <lineage>
        <taxon>Eukaryota</taxon>
        <taxon>Fungi</taxon>
        <taxon>Dikarya</taxon>
        <taxon>Basidiomycota</taxon>
        <taxon>Agaricomycotina</taxon>
        <taxon>Agaricomycetes</taxon>
        <taxon>Agaricomycetidae</taxon>
        <taxon>Agaricales</taxon>
        <taxon>Pleurotineae</taxon>
        <taxon>Stephanosporaceae</taxon>
        <taxon>Cristinia</taxon>
    </lineage>
</organism>
<keyword evidence="4" id="KW-1185">Reference proteome</keyword>
<dbReference type="InterPro" id="IPR024764">
    <property type="entry name" value="TFIIIC_Znf"/>
</dbReference>
<dbReference type="AlphaFoldDB" id="A0A8K0UTN2"/>
<dbReference type="Proteomes" id="UP000813824">
    <property type="component" value="Unassembled WGS sequence"/>
</dbReference>
<dbReference type="GO" id="GO:0004402">
    <property type="term" value="F:histone acetyltransferase activity"/>
    <property type="evidence" value="ECO:0007669"/>
    <property type="project" value="InterPro"/>
</dbReference>
<dbReference type="PANTHER" id="PTHR15496:SF2">
    <property type="entry name" value="GENERAL TRANSCRIPTION FACTOR 3C POLYPEPTIDE 4"/>
    <property type="match status" value="1"/>
</dbReference>
<evidence type="ECO:0000313" key="4">
    <source>
        <dbReference type="Proteomes" id="UP000813824"/>
    </source>
</evidence>
<gene>
    <name evidence="3" type="ORF">BXZ70DRAFT_924204</name>
</gene>
<keyword evidence="3" id="KW-0863">Zinc-finger</keyword>
<dbReference type="OrthoDB" id="421374at2759"/>
<dbReference type="Pfam" id="PF12660">
    <property type="entry name" value="zf-TFIIIC"/>
    <property type="match status" value="1"/>
</dbReference>
<keyword evidence="3" id="KW-0479">Metal-binding</keyword>
<dbReference type="EMBL" id="JAEVFJ010000006">
    <property type="protein sequence ID" value="KAH8104064.1"/>
    <property type="molecule type" value="Genomic_DNA"/>
</dbReference>
<sequence length="784" mass="86113">MAQTAILAAISLPGVTTNPSSNCLQWGSDGQLILLARSSIYILTPRIGLIAQSPAATQQLLDKETKGDRRPSVQWLQTMIEWDKDSRLHQWPTDCQDWGAVSLGSLDPHFRSVTSSPNNLTPDAGCVLSVLNSNMQVSFWTATKNHLTGIWTKVGEYDGSLHSLDSSNTTDGRLYNTLQAQVTSIAWSTQANFATIPAPNADYSLLALGSRAGTVRLARYFNGSDLQTCLRSAALFSVSDRWITHLSWSPWSPLQNEQCEAFLACGISDGSVTVVKVTQSLHQLSEHIAFIKEYEVSVACDLLSDKPCEATNHSITSLQWIQTPKNRFLLLSSPGQLHLWSSAGEASAWRGRRVMTLRTIKNSVGSTFLAPLTGVSYKPRHDALVLSLADGSLHVVSHLSTDPKLSPSEFHAGISAEALSAVTHSVFLKVEERQSSDRIGVAKIGGMISFDNNSTHAWVIEATYPSRFDYKRDAQHLSKLVVADLWTDSFDEVLLDEVVRLTTVGVAPGYSPIASLRNAFAHLQNPETISRLHAQIMRSLKDSIPDPPMDSWGLPVWKGELDTQFRSAFRRSMVAHLFSSKLHPQRLAFSIAKFCQNHAEDASEQQQYEQIAQTISSGIWSQVLQILVRHLVASISVVPDIAILFILRIVNQALLPGTSADLGLEARELSAKLSKPVSDGHDLNAIGPEELCPACHIAVPFQNTLTGVCVNGHTWARCSITSFLLPTPMVRTCVGCGRKALLPPTRDASRAHWLPVYARNWVVEDLLDAIRRCLYCGNSFVTLI</sequence>
<comment type="caution">
    <text evidence="3">The sequence shown here is derived from an EMBL/GenBank/DDBJ whole genome shotgun (WGS) entry which is preliminary data.</text>
</comment>
<reference evidence="3" key="1">
    <citation type="journal article" date="2021" name="New Phytol.">
        <title>Evolutionary innovations through gain and loss of genes in the ectomycorrhizal Boletales.</title>
        <authorList>
            <person name="Wu G."/>
            <person name="Miyauchi S."/>
            <person name="Morin E."/>
            <person name="Kuo A."/>
            <person name="Drula E."/>
            <person name="Varga T."/>
            <person name="Kohler A."/>
            <person name="Feng B."/>
            <person name="Cao Y."/>
            <person name="Lipzen A."/>
            <person name="Daum C."/>
            <person name="Hundley H."/>
            <person name="Pangilinan J."/>
            <person name="Johnson J."/>
            <person name="Barry K."/>
            <person name="LaButti K."/>
            <person name="Ng V."/>
            <person name="Ahrendt S."/>
            <person name="Min B."/>
            <person name="Choi I.G."/>
            <person name="Park H."/>
            <person name="Plett J.M."/>
            <person name="Magnuson J."/>
            <person name="Spatafora J.W."/>
            <person name="Nagy L.G."/>
            <person name="Henrissat B."/>
            <person name="Grigoriev I.V."/>
            <person name="Yang Z.L."/>
            <person name="Xu J."/>
            <person name="Martin F.M."/>
        </authorList>
    </citation>
    <scope>NUCLEOTIDE SEQUENCE</scope>
    <source>
        <strain evidence="3">KKN 215</strain>
    </source>
</reference>
<proteinExistence type="predicted"/>
<dbReference type="Gene3D" id="2.130.10.10">
    <property type="entry name" value="YVTN repeat-like/Quinoprotein amine dehydrogenase"/>
    <property type="match status" value="1"/>
</dbReference>
<accession>A0A8K0UTN2</accession>
<keyword evidence="3" id="KW-0862">Zinc</keyword>
<dbReference type="InterPro" id="IPR024761">
    <property type="entry name" value="TFIIIC_delta_N"/>
</dbReference>
<dbReference type="GO" id="GO:0006384">
    <property type="term" value="P:transcription initiation at RNA polymerase III promoter"/>
    <property type="evidence" value="ECO:0007669"/>
    <property type="project" value="InterPro"/>
</dbReference>
<dbReference type="InterPro" id="IPR036322">
    <property type="entry name" value="WD40_repeat_dom_sf"/>
</dbReference>
<dbReference type="GO" id="GO:0000127">
    <property type="term" value="C:transcription factor TFIIIC complex"/>
    <property type="evidence" value="ECO:0007669"/>
    <property type="project" value="InterPro"/>
</dbReference>
<dbReference type="InterPro" id="IPR044230">
    <property type="entry name" value="GTF3C4"/>
</dbReference>
<evidence type="ECO:0000313" key="3">
    <source>
        <dbReference type="EMBL" id="KAH8104064.1"/>
    </source>
</evidence>
<evidence type="ECO:0000259" key="1">
    <source>
        <dbReference type="Pfam" id="PF12657"/>
    </source>
</evidence>
<dbReference type="Pfam" id="PF12657">
    <property type="entry name" value="TFIIIC_delta"/>
    <property type="match status" value="1"/>
</dbReference>
<name>A0A8K0UTN2_9AGAR</name>
<dbReference type="GO" id="GO:0008270">
    <property type="term" value="F:zinc ion binding"/>
    <property type="evidence" value="ECO:0007669"/>
    <property type="project" value="UniProtKB-KW"/>
</dbReference>
<dbReference type="PANTHER" id="PTHR15496">
    <property type="entry name" value="GENERAL TRANSCRIPTION FACTOR 3C POLYPEPTIDE 4 FAMILY"/>
    <property type="match status" value="1"/>
</dbReference>
<feature type="domain" description="Transcription factor IIIC putative zinc-finger" evidence="2">
    <location>
        <begin position="689"/>
        <end position="780"/>
    </location>
</feature>
<dbReference type="InterPro" id="IPR015943">
    <property type="entry name" value="WD40/YVTN_repeat-like_dom_sf"/>
</dbReference>
<protein>
    <submittedName>
        <fullName evidence="3">Zinc-finger of transcription factor IIIC complex-domain-containing protein</fullName>
    </submittedName>
</protein>